<comment type="caution">
    <text evidence="1">The sequence shown here is derived from an EMBL/GenBank/DDBJ whole genome shotgun (WGS) entry which is preliminary data.</text>
</comment>
<reference evidence="1" key="1">
    <citation type="submission" date="2014-11" db="EMBL/GenBank/DDBJ databases">
        <authorList>
            <person name="Malar M.C."/>
            <person name="Sen D."/>
            <person name="Tripathy S."/>
        </authorList>
    </citation>
    <scope>NUCLEOTIDE SEQUENCE</scope>
    <source>
        <strain evidence="1">BDU141951</strain>
    </source>
</reference>
<sequence>MAIGSDSSWDLAVDNRSGQLALVVEIKRKTDVSPEWAAKLRRNIFAHGTFPKAPYFLMVFPDKFYLWSDAEAYQDQGEPTYTINASPILQPYFERAGVTADQISGASLELIVMSWLGEIIHSEQLPENLDASQQWLIESGLYAALAGGKLEHGLAA</sequence>
<dbReference type="AlphaFoldDB" id="A0A0C1UNH3"/>
<reference evidence="1" key="2">
    <citation type="journal article" date="2015" name="Genome Announc.">
        <title>Draft Genome Sequence of Filamentous Marine Cyanobacterium Lyngbya confervoides Strain BDU141951.</title>
        <authorList>
            <person name="Chandrababunaidu M.M."/>
            <person name="Sen D."/>
            <person name="Tripathy S."/>
        </authorList>
    </citation>
    <scope>NUCLEOTIDE SEQUENCE</scope>
    <source>
        <strain evidence="1">BDU141951</strain>
    </source>
</reference>
<gene>
    <name evidence="1" type="ORF">QQ91_006495</name>
</gene>
<organism evidence="1">
    <name type="scientific">Lyngbya confervoides BDU141951</name>
    <dbReference type="NCBI Taxonomy" id="1574623"/>
    <lineage>
        <taxon>Bacteria</taxon>
        <taxon>Bacillati</taxon>
        <taxon>Cyanobacteriota</taxon>
        <taxon>Cyanophyceae</taxon>
        <taxon>Oscillatoriophycideae</taxon>
        <taxon>Oscillatoriales</taxon>
        <taxon>Microcoleaceae</taxon>
        <taxon>Lyngbya</taxon>
    </lineage>
</organism>
<evidence type="ECO:0000313" key="1">
    <source>
        <dbReference type="EMBL" id="NEV66762.1"/>
    </source>
</evidence>
<name>A0A0C1UNH3_9CYAN</name>
<proteinExistence type="predicted"/>
<accession>A0A0C1UNH3</accession>
<dbReference type="EMBL" id="JTHE02000003">
    <property type="protein sequence ID" value="NEV66762.1"/>
    <property type="molecule type" value="Genomic_DNA"/>
</dbReference>
<reference evidence="1" key="3">
    <citation type="submission" date="2020-02" db="EMBL/GenBank/DDBJ databases">
        <authorList>
            <person name="Sarangi A.N."/>
            <person name="Ghosh S."/>
            <person name="Mukherjee M."/>
            <person name="Tripathy S."/>
        </authorList>
    </citation>
    <scope>NUCLEOTIDE SEQUENCE</scope>
    <source>
        <strain evidence="1">BDU141951</strain>
    </source>
</reference>
<protein>
    <submittedName>
        <fullName evidence="1">Uncharacterized protein</fullName>
    </submittedName>
</protein>